<dbReference type="SUPFAM" id="SSF55729">
    <property type="entry name" value="Acyl-CoA N-acyltransferases (Nat)"/>
    <property type="match status" value="1"/>
</dbReference>
<evidence type="ECO:0000313" key="10">
    <source>
        <dbReference type="EMBL" id="SEO93415.1"/>
    </source>
</evidence>
<keyword evidence="6 8" id="KW-0012">Acyltransferase</keyword>
<dbReference type="NCBIfam" id="NF003641">
    <property type="entry name" value="PRK05279.1"/>
    <property type="match status" value="1"/>
</dbReference>
<name>A0A1H8TRC6_9GAMM</name>
<keyword evidence="11" id="KW-1185">Reference proteome</keyword>
<dbReference type="PANTHER" id="PTHR30602:SF12">
    <property type="entry name" value="AMINO-ACID ACETYLTRANSFERASE NAGS1, CHLOROPLASTIC-RELATED"/>
    <property type="match status" value="1"/>
</dbReference>
<dbReference type="InterPro" id="IPR010167">
    <property type="entry name" value="NH2A_AcTrfase"/>
</dbReference>
<evidence type="ECO:0000256" key="7">
    <source>
        <dbReference type="ARBA" id="ARBA00048372"/>
    </source>
</evidence>
<dbReference type="GO" id="GO:0005737">
    <property type="term" value="C:cytoplasm"/>
    <property type="evidence" value="ECO:0007669"/>
    <property type="project" value="UniProtKB-SubCell"/>
</dbReference>
<dbReference type="InterPro" id="IPR000182">
    <property type="entry name" value="GNAT_dom"/>
</dbReference>
<dbReference type="InterPro" id="IPR036393">
    <property type="entry name" value="AceGlu_kinase-like_sf"/>
</dbReference>
<gene>
    <name evidence="8" type="primary">argA</name>
    <name evidence="10" type="ORF">SAMN04488052_104405</name>
</gene>
<dbReference type="Gene3D" id="3.40.630.30">
    <property type="match status" value="1"/>
</dbReference>
<dbReference type="EC" id="2.3.1.1" evidence="8"/>
<dbReference type="InterPro" id="IPR001048">
    <property type="entry name" value="Asp/Glu/Uridylate_kinase"/>
</dbReference>
<dbReference type="InterPro" id="IPR033719">
    <property type="entry name" value="NAGS_kin"/>
</dbReference>
<dbReference type="GO" id="GO:0004042">
    <property type="term" value="F:L-glutamate N-acetyltransferase activity"/>
    <property type="evidence" value="ECO:0007669"/>
    <property type="project" value="UniProtKB-UniRule"/>
</dbReference>
<keyword evidence="4 8" id="KW-0028">Amino-acid biosynthesis</keyword>
<dbReference type="STRING" id="406100.SAMN04488052_104405"/>
<dbReference type="RefSeq" id="WP_245754019.1">
    <property type="nucleotide sequence ID" value="NZ_FOEG01000004.1"/>
</dbReference>
<comment type="catalytic activity">
    <reaction evidence="7 8">
        <text>L-glutamate + acetyl-CoA = N-acetyl-L-glutamate + CoA + H(+)</text>
        <dbReference type="Rhea" id="RHEA:24292"/>
        <dbReference type="ChEBI" id="CHEBI:15378"/>
        <dbReference type="ChEBI" id="CHEBI:29985"/>
        <dbReference type="ChEBI" id="CHEBI:44337"/>
        <dbReference type="ChEBI" id="CHEBI:57287"/>
        <dbReference type="ChEBI" id="CHEBI:57288"/>
        <dbReference type="EC" id="2.3.1.1"/>
    </reaction>
</comment>
<dbReference type="GO" id="GO:0006526">
    <property type="term" value="P:L-arginine biosynthetic process"/>
    <property type="evidence" value="ECO:0007669"/>
    <property type="project" value="UniProtKB-UniRule"/>
</dbReference>
<dbReference type="Pfam" id="PF00583">
    <property type="entry name" value="Acetyltransf_1"/>
    <property type="match status" value="1"/>
</dbReference>
<evidence type="ECO:0000256" key="5">
    <source>
        <dbReference type="ARBA" id="ARBA00022679"/>
    </source>
</evidence>
<feature type="domain" description="N-acetyltransferase" evidence="9">
    <location>
        <begin position="295"/>
        <end position="434"/>
    </location>
</feature>
<dbReference type="Pfam" id="PF00696">
    <property type="entry name" value="AA_kinase"/>
    <property type="match status" value="1"/>
</dbReference>
<dbReference type="PANTHER" id="PTHR30602">
    <property type="entry name" value="AMINO-ACID ACETYLTRANSFERASE"/>
    <property type="match status" value="1"/>
</dbReference>
<sequence length="444" mass="48481">MPRDDTAFVQWFRGSSPYINAHRGRTVVISVGGEGLRGDGAAALLQDLALLNSLGLQVVLVFGARPQVEDRLRARDAALQYHGGFRITDAAALESVKEAVGALRVDIEALLSMGVANSPMAGFRLRVASGNVVTAMPLGVRDGVDYQHTGEVRRVDTDAVRERLAAGSVVLVPPLGYSPTGEVFNLVAEDVALQVATALAADKLIYLTEGQVLLDDAGALIRELDLHQAVRQLDALRASAAADAPAVRLLHGAVRACRQGVQRVHLVDRQRDGGMLLELFTRDGVGTLVAGDPFERLRAATVDDVGGILELIEPLEREGVLVRRSREDLETRIGEYVVVERDGMIIATAALSSHRSARMAELECFVIHPDYRGGSRGDGLLRHVEREARTHGADHLFVLTTRTAHWFRERGFEPARLEDLPVERQALYNLKRRSQVYIKPLRST</sequence>
<evidence type="ECO:0000256" key="3">
    <source>
        <dbReference type="ARBA" id="ARBA00022571"/>
    </source>
</evidence>
<dbReference type="CDD" id="cd04237">
    <property type="entry name" value="AAK_NAGS-ABP"/>
    <property type="match status" value="1"/>
</dbReference>
<comment type="pathway">
    <text evidence="1 8">Amino-acid biosynthesis; L-arginine biosynthesis; N(2)-acetyl-L-ornithine from L-glutamate: step 1/4.</text>
</comment>
<dbReference type="SUPFAM" id="SSF53633">
    <property type="entry name" value="Carbamate kinase-like"/>
    <property type="match status" value="1"/>
</dbReference>
<proteinExistence type="inferred from homology"/>
<dbReference type="PIRSF" id="PIRSF000423">
    <property type="entry name" value="ArgA"/>
    <property type="match status" value="1"/>
</dbReference>
<comment type="subcellular location">
    <subcellularLocation>
        <location evidence="8">Cytoplasm</location>
    </subcellularLocation>
</comment>
<evidence type="ECO:0000259" key="9">
    <source>
        <dbReference type="PROSITE" id="PS51186"/>
    </source>
</evidence>
<dbReference type="EMBL" id="FOEG01000004">
    <property type="protein sequence ID" value="SEO93415.1"/>
    <property type="molecule type" value="Genomic_DNA"/>
</dbReference>
<evidence type="ECO:0000256" key="1">
    <source>
        <dbReference type="ARBA" id="ARBA00004925"/>
    </source>
</evidence>
<comment type="miscellaneous">
    <text evidence="8">In bacteria which possess the bifunctional enzyme ornithine acetyltransferase/N-acetylglutamate synthase (ArgJ), ArgA fulfills an anaplerotic role.</text>
</comment>
<comment type="similarity">
    <text evidence="2 8">Belongs to the acetyltransferase family. ArgA subfamily.</text>
</comment>
<dbReference type="CDD" id="cd04301">
    <property type="entry name" value="NAT_SF"/>
    <property type="match status" value="1"/>
</dbReference>
<keyword evidence="5 8" id="KW-0808">Transferase</keyword>
<keyword evidence="3 8" id="KW-0055">Arginine biosynthesis</keyword>
<dbReference type="NCBIfam" id="TIGR01890">
    <property type="entry name" value="N-Ac-Glu-synth"/>
    <property type="match status" value="1"/>
</dbReference>
<dbReference type="AlphaFoldDB" id="A0A1H8TRC6"/>
<evidence type="ECO:0000256" key="4">
    <source>
        <dbReference type="ARBA" id="ARBA00022605"/>
    </source>
</evidence>
<keyword evidence="8" id="KW-0963">Cytoplasm</keyword>
<evidence type="ECO:0000313" key="11">
    <source>
        <dbReference type="Proteomes" id="UP000199657"/>
    </source>
</evidence>
<organism evidence="10 11">
    <name type="scientific">Aquisalimonas asiatica</name>
    <dbReference type="NCBI Taxonomy" id="406100"/>
    <lineage>
        <taxon>Bacteria</taxon>
        <taxon>Pseudomonadati</taxon>
        <taxon>Pseudomonadota</taxon>
        <taxon>Gammaproteobacteria</taxon>
        <taxon>Chromatiales</taxon>
        <taxon>Ectothiorhodospiraceae</taxon>
        <taxon>Aquisalimonas</taxon>
    </lineage>
</organism>
<reference evidence="10 11" key="1">
    <citation type="submission" date="2016-10" db="EMBL/GenBank/DDBJ databases">
        <authorList>
            <person name="de Groot N.N."/>
        </authorList>
    </citation>
    <scope>NUCLEOTIDE SEQUENCE [LARGE SCALE GENOMIC DNA]</scope>
    <source>
        <strain evidence="10 11">CGMCC 1.6291</strain>
    </source>
</reference>
<evidence type="ECO:0000256" key="6">
    <source>
        <dbReference type="ARBA" id="ARBA00023315"/>
    </source>
</evidence>
<evidence type="ECO:0000256" key="8">
    <source>
        <dbReference type="HAMAP-Rule" id="MF_01105"/>
    </source>
</evidence>
<dbReference type="Proteomes" id="UP000199657">
    <property type="component" value="Unassembled WGS sequence"/>
</dbReference>
<dbReference type="PROSITE" id="PS51186">
    <property type="entry name" value="GNAT"/>
    <property type="match status" value="1"/>
</dbReference>
<accession>A0A1H8TRC6</accession>
<dbReference type="Gene3D" id="3.40.1160.10">
    <property type="entry name" value="Acetylglutamate kinase-like"/>
    <property type="match status" value="1"/>
</dbReference>
<evidence type="ECO:0000256" key="2">
    <source>
        <dbReference type="ARBA" id="ARBA00009145"/>
    </source>
</evidence>
<dbReference type="HAMAP" id="MF_01105">
    <property type="entry name" value="N_acetyl_glu_synth"/>
    <property type="match status" value="1"/>
</dbReference>
<dbReference type="InterPro" id="IPR016181">
    <property type="entry name" value="Acyl_CoA_acyltransferase"/>
</dbReference>
<dbReference type="UniPathway" id="UPA00068">
    <property type="reaction ID" value="UER00106"/>
</dbReference>
<protein>
    <recommendedName>
        <fullName evidence="8">Amino-acid acetyltransferase</fullName>
        <ecNumber evidence="8">2.3.1.1</ecNumber>
    </recommendedName>
    <alternativeName>
        <fullName evidence="8">N-acetylglutamate synthase</fullName>
        <shortName evidence="8">AGS</shortName>
        <shortName evidence="8">NAGS</shortName>
    </alternativeName>
</protein>